<dbReference type="AlphaFoldDB" id="X0WDQ3"/>
<accession>X0WDQ3</accession>
<sequence length="100" mass="10961">MSRLDDILKEAGVGGREPTAEEVRIARLSISSFVAKAITEVQQDEGWDNVPDDSKKTLLSFADTVMELARTAPDETMASLTESCLKVIAYQDAMGEDPKR</sequence>
<comment type="caution">
    <text evidence="1">The sequence shown here is derived from an EMBL/GenBank/DDBJ whole genome shotgun (WGS) entry which is preliminary data.</text>
</comment>
<protein>
    <submittedName>
        <fullName evidence="1">Uncharacterized protein</fullName>
    </submittedName>
</protein>
<gene>
    <name evidence="1" type="ORF">S01H1_47590</name>
</gene>
<organism evidence="1">
    <name type="scientific">marine sediment metagenome</name>
    <dbReference type="NCBI Taxonomy" id="412755"/>
    <lineage>
        <taxon>unclassified sequences</taxon>
        <taxon>metagenomes</taxon>
        <taxon>ecological metagenomes</taxon>
    </lineage>
</organism>
<proteinExistence type="predicted"/>
<reference evidence="1" key="1">
    <citation type="journal article" date="2014" name="Front. Microbiol.">
        <title>High frequency of phylogenetically diverse reductive dehalogenase-homologous genes in deep subseafloor sedimentary metagenomes.</title>
        <authorList>
            <person name="Kawai M."/>
            <person name="Futagami T."/>
            <person name="Toyoda A."/>
            <person name="Takaki Y."/>
            <person name="Nishi S."/>
            <person name="Hori S."/>
            <person name="Arai W."/>
            <person name="Tsubouchi T."/>
            <person name="Morono Y."/>
            <person name="Uchiyama I."/>
            <person name="Ito T."/>
            <person name="Fujiyama A."/>
            <person name="Inagaki F."/>
            <person name="Takami H."/>
        </authorList>
    </citation>
    <scope>NUCLEOTIDE SEQUENCE</scope>
    <source>
        <strain evidence="1">Expedition CK06-06</strain>
    </source>
</reference>
<dbReference type="EMBL" id="BARS01030512">
    <property type="protein sequence ID" value="GAG22688.1"/>
    <property type="molecule type" value="Genomic_DNA"/>
</dbReference>
<name>X0WDQ3_9ZZZZ</name>
<evidence type="ECO:0000313" key="1">
    <source>
        <dbReference type="EMBL" id="GAG22688.1"/>
    </source>
</evidence>